<protein>
    <submittedName>
        <fullName evidence="3">Uncharacterized protein</fullName>
    </submittedName>
</protein>
<reference evidence="3" key="1">
    <citation type="submission" date="2019-08" db="EMBL/GenBank/DDBJ databases">
        <title>The genome of the North American firefly Photinus pyralis.</title>
        <authorList>
            <consortium name="Photinus pyralis genome working group"/>
            <person name="Fallon T.R."/>
            <person name="Sander Lower S.E."/>
            <person name="Weng J.-K."/>
        </authorList>
    </citation>
    <scope>NUCLEOTIDE SEQUENCE</scope>
    <source>
        <strain evidence="3">TRF0915ILg1</strain>
        <tissue evidence="3">Whole body</tissue>
    </source>
</reference>
<gene>
    <name evidence="3" type="ORF">ILUMI_18883</name>
</gene>
<dbReference type="Gene3D" id="1.25.10.10">
    <property type="entry name" value="Leucine-rich Repeat Variant"/>
    <property type="match status" value="1"/>
</dbReference>
<keyword evidence="4" id="KW-1185">Reference proteome</keyword>
<dbReference type="InterPro" id="IPR039852">
    <property type="entry name" value="CAND1/CAND2"/>
</dbReference>
<dbReference type="SUPFAM" id="SSF48371">
    <property type="entry name" value="ARM repeat"/>
    <property type="match status" value="1"/>
</dbReference>
<dbReference type="PANTHER" id="PTHR12696">
    <property type="entry name" value="TIP120"/>
    <property type="match status" value="1"/>
</dbReference>
<accession>A0A8K0CP81</accession>
<evidence type="ECO:0000256" key="1">
    <source>
        <dbReference type="ARBA" id="ARBA00022737"/>
    </source>
</evidence>
<evidence type="ECO:0000256" key="2">
    <source>
        <dbReference type="ARBA" id="ARBA00022786"/>
    </source>
</evidence>
<dbReference type="InterPro" id="IPR016024">
    <property type="entry name" value="ARM-type_fold"/>
</dbReference>
<dbReference type="OrthoDB" id="6260732at2759"/>
<dbReference type="InterPro" id="IPR011989">
    <property type="entry name" value="ARM-like"/>
</dbReference>
<dbReference type="GO" id="GO:0010265">
    <property type="term" value="P:SCF complex assembly"/>
    <property type="evidence" value="ECO:0007669"/>
    <property type="project" value="InterPro"/>
</dbReference>
<sequence length="75" mass="8739">MADMMASSFQNISSLLEKMQSPDQDYRFMAISDMIVQIQKDTVKLDDETEQKVVRMLLKLLEDRNGEVQNIAVKW</sequence>
<dbReference type="Proteomes" id="UP000801492">
    <property type="component" value="Unassembled WGS sequence"/>
</dbReference>
<proteinExistence type="predicted"/>
<evidence type="ECO:0000313" key="4">
    <source>
        <dbReference type="Proteomes" id="UP000801492"/>
    </source>
</evidence>
<dbReference type="EMBL" id="VTPC01084268">
    <property type="protein sequence ID" value="KAF2887290.1"/>
    <property type="molecule type" value="Genomic_DNA"/>
</dbReference>
<keyword evidence="1" id="KW-0677">Repeat</keyword>
<evidence type="ECO:0000313" key="3">
    <source>
        <dbReference type="EMBL" id="KAF2887290.1"/>
    </source>
</evidence>
<comment type="caution">
    <text evidence="3">The sequence shown here is derived from an EMBL/GenBank/DDBJ whole genome shotgun (WGS) entry which is preliminary data.</text>
</comment>
<keyword evidence="2" id="KW-0833">Ubl conjugation pathway</keyword>
<dbReference type="AlphaFoldDB" id="A0A8K0CP81"/>
<name>A0A8K0CP81_IGNLU</name>
<organism evidence="3 4">
    <name type="scientific">Ignelater luminosus</name>
    <name type="common">Cucubano</name>
    <name type="synonym">Pyrophorus luminosus</name>
    <dbReference type="NCBI Taxonomy" id="2038154"/>
    <lineage>
        <taxon>Eukaryota</taxon>
        <taxon>Metazoa</taxon>
        <taxon>Ecdysozoa</taxon>
        <taxon>Arthropoda</taxon>
        <taxon>Hexapoda</taxon>
        <taxon>Insecta</taxon>
        <taxon>Pterygota</taxon>
        <taxon>Neoptera</taxon>
        <taxon>Endopterygota</taxon>
        <taxon>Coleoptera</taxon>
        <taxon>Polyphaga</taxon>
        <taxon>Elateriformia</taxon>
        <taxon>Elateroidea</taxon>
        <taxon>Elateridae</taxon>
        <taxon>Agrypninae</taxon>
        <taxon>Pyrophorini</taxon>
        <taxon>Ignelater</taxon>
    </lineage>
</organism>